<protein>
    <submittedName>
        <fullName evidence="1">Putative protease</fullName>
    </submittedName>
</protein>
<dbReference type="Proteomes" id="UP000243525">
    <property type="component" value="Unassembled WGS sequence"/>
</dbReference>
<proteinExistence type="predicted"/>
<gene>
    <name evidence="1" type="ORF">C8N47_10536</name>
</gene>
<name>A0A2T5C375_9BACT</name>
<dbReference type="Pfam" id="PF01136">
    <property type="entry name" value="Peptidase_U32"/>
    <property type="match status" value="1"/>
</dbReference>
<dbReference type="PANTHER" id="PTHR30217">
    <property type="entry name" value="PEPTIDASE U32 FAMILY"/>
    <property type="match status" value="1"/>
</dbReference>
<accession>A0A2T5C375</accession>
<dbReference type="AlphaFoldDB" id="A0A2T5C375"/>
<dbReference type="RefSeq" id="WP_170111304.1">
    <property type="nucleotide sequence ID" value="NZ_QAAD01000005.1"/>
</dbReference>
<dbReference type="GO" id="GO:0008233">
    <property type="term" value="F:peptidase activity"/>
    <property type="evidence" value="ECO:0007669"/>
    <property type="project" value="UniProtKB-KW"/>
</dbReference>
<keyword evidence="2" id="KW-1185">Reference proteome</keyword>
<organism evidence="1 2">
    <name type="scientific">Mangrovibacterium marinum</name>
    <dbReference type="NCBI Taxonomy" id="1639118"/>
    <lineage>
        <taxon>Bacteria</taxon>
        <taxon>Pseudomonadati</taxon>
        <taxon>Bacteroidota</taxon>
        <taxon>Bacteroidia</taxon>
        <taxon>Marinilabiliales</taxon>
        <taxon>Prolixibacteraceae</taxon>
        <taxon>Mangrovibacterium</taxon>
    </lineage>
</organism>
<dbReference type="EMBL" id="QAAD01000005">
    <property type="protein sequence ID" value="PTN09196.1"/>
    <property type="molecule type" value="Genomic_DNA"/>
</dbReference>
<dbReference type="GO" id="GO:0006508">
    <property type="term" value="P:proteolysis"/>
    <property type="evidence" value="ECO:0007669"/>
    <property type="project" value="UniProtKB-KW"/>
</dbReference>
<reference evidence="1 2" key="1">
    <citation type="submission" date="2018-04" db="EMBL/GenBank/DDBJ databases">
        <title>Genomic Encyclopedia of Archaeal and Bacterial Type Strains, Phase II (KMG-II): from individual species to whole genera.</title>
        <authorList>
            <person name="Goeker M."/>
        </authorList>
    </citation>
    <scope>NUCLEOTIDE SEQUENCE [LARGE SCALE GENOMIC DNA]</scope>
    <source>
        <strain evidence="1 2">DSM 28823</strain>
    </source>
</reference>
<evidence type="ECO:0000313" key="1">
    <source>
        <dbReference type="EMBL" id="PTN09196.1"/>
    </source>
</evidence>
<sequence>MHKNKTELLVPAGSVDSFRAALRGGADAVYLGLKRFNARVRANNFSEEQLPAILQEARKHGAKVYITLNTVVKNAELPSLLDFMAYLERVGVDAIIVQDWGVFALARQHFPRLTIHASTQMGTHNSVGVDYAAQLGIKRVVLARELTLPEVEAVADKPACELEIFIHGALCYSFSGQCFFSSYIGGRGANRGMCSQPCRMVYQDRQEKKYLFNLKDNQQLATLGQLREYGIHSLKVEGRMKSADYVYQVASAYRLALDHPEKTNDAEAMLQMDFGREKTGYFLAQNVSGAIADNSNTGILLGPITRVGKNEITFYSSRELKNNDRLRIRHAKTNQTFNLKVEDLWEEKGRYTIPFDGKQAVAAGDELYLIGRREQSFPSRLPKVAAPQVRLSLQQKNKYLQQLAIPDRTPDRESLFIRVDDSGWFPFIRTEEVECILLSLGRHQLEALNLDQKFIQKNRAKIAIELPKFIAQGHLEEWKKLIAKAEDKGIRHFFVSHLSQKLLLSPSSTVSCNEQVYVYNDAASKFLKSQHINHFCYSLENDSDNLQKLQNKQGIVLLHSIPELFYSRMPVKVENKENTFKDEFNKTYLKESKEGITMVLPDRPVNLFPYKKQLLGAGFIRFMFDLKHQEPNPRLIKKLFLNYRSGQAIQPSTVFNFKKGLQ</sequence>
<evidence type="ECO:0000313" key="2">
    <source>
        <dbReference type="Proteomes" id="UP000243525"/>
    </source>
</evidence>
<keyword evidence="1" id="KW-0645">Protease</keyword>
<dbReference type="InterPro" id="IPR051454">
    <property type="entry name" value="RNA/ubiquinone_mod_enzymes"/>
</dbReference>
<keyword evidence="1" id="KW-0378">Hydrolase</keyword>
<dbReference type="PANTHER" id="PTHR30217:SF10">
    <property type="entry name" value="23S RRNA 5-HYDROXYCYTIDINE C2501 SYNTHASE"/>
    <property type="match status" value="1"/>
</dbReference>
<comment type="caution">
    <text evidence="1">The sequence shown here is derived from an EMBL/GenBank/DDBJ whole genome shotgun (WGS) entry which is preliminary data.</text>
</comment>
<dbReference type="InterPro" id="IPR001539">
    <property type="entry name" value="Peptidase_U32"/>
</dbReference>